<evidence type="ECO:0000256" key="1">
    <source>
        <dbReference type="ARBA" id="ARBA00005232"/>
    </source>
</evidence>
<accession>A0A9N9BQ98</accession>
<evidence type="ECO:0000256" key="4">
    <source>
        <dbReference type="PIRSR" id="PIRSR600542-1"/>
    </source>
</evidence>
<dbReference type="Gene3D" id="3.30.559.70">
    <property type="entry name" value="Choline/Carnitine o-acyltransferase, domain 2"/>
    <property type="match status" value="1"/>
</dbReference>
<gene>
    <name evidence="7" type="ORF">AMORRO_LOCUS6530</name>
</gene>
<dbReference type="Pfam" id="PF00755">
    <property type="entry name" value="Carn_acyltransf"/>
    <property type="match status" value="1"/>
</dbReference>
<dbReference type="GO" id="GO:0016746">
    <property type="term" value="F:acyltransferase activity"/>
    <property type="evidence" value="ECO:0007669"/>
    <property type="project" value="UniProtKB-KW"/>
</dbReference>
<dbReference type="PROSITE" id="PS00440">
    <property type="entry name" value="ACYLTRANSF_C_2"/>
    <property type="match status" value="1"/>
</dbReference>
<dbReference type="EMBL" id="CAJVPV010004384">
    <property type="protein sequence ID" value="CAG8572345.1"/>
    <property type="molecule type" value="Genomic_DNA"/>
</dbReference>
<sequence>DSYNTFLKRVTYRNVRLMINDTPLKVFYNNETGFGLQTDMTDILLTSRSVHSLLRTFPSIAAKRSIKSFRPKFLCQRYAPQMSTDTSIKQKTFSNQKDIPRLPIPTLQETAERYKKTLIPLLSTQDYNRAAVAVDEFMKSGGLAEILQARLHELDKIEPNNWIETIWLNKAYLEWREPSLINVNWWLEFNDPKTGILETPPPKGQVSELQIDRAAGLINNLLDFNDKINNELLPPESTRHGPLCMNQYKKQFGASRIADIPADQIITPWPTTAKHIIVIFKDQIFKVQVLGEGGARVRISDIKRQLHSVIEQVNNATELQPPIGLLTGEHRDTWAEARKKLESVHENKSIFEAIDESLFAVALDDYSVSSDIDISHHNIFHALNGRNRWFDKAYQLIIQNNGRGGINGEHSPSDAVIPGRIFDEVLENEPANDPPNSSSLSLAEPQYLKWAVDQTIHSAIEKAKTNIQSAITNVDSVLLHYKEYGSNMLKSVKVSPDAFVQMAMQLAYYRHYGEPCPTYESASTRGFLHGRTETVRTCSVDSLAFTKAFDDKDINKEKKIEFLKKAIKSHVEYMISATNGKGVDRHLLGLRTQLRSDEEKAKATLFNDPSYYQSMNFKLSSSNMSPGMNFHCGFGAVVPDGYGVCYIIHQDKIKFSISSYLKCKETDSKKFRKTLVRTLDDLGEMLS</sequence>
<comment type="similarity">
    <text evidence="1 5">Belongs to the carnitine/choline acetyltransferase family.</text>
</comment>
<dbReference type="Proteomes" id="UP000789342">
    <property type="component" value="Unassembled WGS sequence"/>
</dbReference>
<dbReference type="SUPFAM" id="SSF52777">
    <property type="entry name" value="CoA-dependent acyltransferases"/>
    <property type="match status" value="2"/>
</dbReference>
<organism evidence="7 8">
    <name type="scientific">Acaulospora morrowiae</name>
    <dbReference type="NCBI Taxonomy" id="94023"/>
    <lineage>
        <taxon>Eukaryota</taxon>
        <taxon>Fungi</taxon>
        <taxon>Fungi incertae sedis</taxon>
        <taxon>Mucoromycota</taxon>
        <taxon>Glomeromycotina</taxon>
        <taxon>Glomeromycetes</taxon>
        <taxon>Diversisporales</taxon>
        <taxon>Acaulosporaceae</taxon>
        <taxon>Acaulospora</taxon>
    </lineage>
</organism>
<dbReference type="InterPro" id="IPR000542">
    <property type="entry name" value="Carn_acyl_trans"/>
</dbReference>
<dbReference type="PROSITE" id="PS00439">
    <property type="entry name" value="ACYLTRANSF_C_1"/>
    <property type="match status" value="1"/>
</dbReference>
<comment type="caution">
    <text evidence="7">The sequence shown here is derived from an EMBL/GenBank/DDBJ whole genome shotgun (WGS) entry which is preliminary data.</text>
</comment>
<evidence type="ECO:0000256" key="5">
    <source>
        <dbReference type="RuleBase" id="RU003801"/>
    </source>
</evidence>
<dbReference type="AlphaFoldDB" id="A0A9N9BQ98"/>
<reference evidence="7" key="1">
    <citation type="submission" date="2021-06" db="EMBL/GenBank/DDBJ databases">
        <authorList>
            <person name="Kallberg Y."/>
            <person name="Tangrot J."/>
            <person name="Rosling A."/>
        </authorList>
    </citation>
    <scope>NUCLEOTIDE SEQUENCE</scope>
    <source>
        <strain evidence="7">CL551</strain>
    </source>
</reference>
<protein>
    <submittedName>
        <fullName evidence="7">2336_t:CDS:1</fullName>
    </submittedName>
</protein>
<keyword evidence="3 5" id="KW-0012">Acyltransferase</keyword>
<keyword evidence="2 5" id="KW-0808">Transferase</keyword>
<keyword evidence="8" id="KW-1185">Reference proteome</keyword>
<dbReference type="PANTHER" id="PTHR22589">
    <property type="entry name" value="CARNITINE O-ACYLTRANSFERASE"/>
    <property type="match status" value="1"/>
</dbReference>
<feature type="domain" description="Choline/carnitine acyltransferase" evidence="6">
    <location>
        <begin position="102"/>
        <end position="676"/>
    </location>
</feature>
<evidence type="ECO:0000313" key="7">
    <source>
        <dbReference type="EMBL" id="CAG8572345.1"/>
    </source>
</evidence>
<feature type="active site" description="Proton acceptor" evidence="4">
    <location>
        <position position="410"/>
    </location>
</feature>
<name>A0A9N9BQ98_9GLOM</name>
<evidence type="ECO:0000256" key="2">
    <source>
        <dbReference type="ARBA" id="ARBA00022679"/>
    </source>
</evidence>
<proteinExistence type="inferred from homology"/>
<evidence type="ECO:0000313" key="8">
    <source>
        <dbReference type="Proteomes" id="UP000789342"/>
    </source>
</evidence>
<dbReference type="InterPro" id="IPR042231">
    <property type="entry name" value="Cho/carn_acyl_trans_2"/>
</dbReference>
<dbReference type="Gene3D" id="3.30.559.10">
    <property type="entry name" value="Chloramphenicol acetyltransferase-like domain"/>
    <property type="match status" value="1"/>
</dbReference>
<dbReference type="InterPro" id="IPR023213">
    <property type="entry name" value="CAT-like_dom_sf"/>
</dbReference>
<dbReference type="InterPro" id="IPR039551">
    <property type="entry name" value="Cho/carn_acyl_trans"/>
</dbReference>
<dbReference type="OrthoDB" id="240216at2759"/>
<evidence type="ECO:0000259" key="6">
    <source>
        <dbReference type="Pfam" id="PF00755"/>
    </source>
</evidence>
<dbReference type="PANTHER" id="PTHR22589:SF107">
    <property type="entry name" value="CHOLINE_CARNITINE ACYLTRANSFERASE DOMAIN-CONTAINING PROTEIN"/>
    <property type="match status" value="1"/>
</dbReference>
<evidence type="ECO:0000256" key="3">
    <source>
        <dbReference type="ARBA" id="ARBA00023315"/>
    </source>
</evidence>
<feature type="non-terminal residue" evidence="7">
    <location>
        <position position="1"/>
    </location>
</feature>